<accession>A0A8J2UE10</accession>
<sequence>MKKHLYSLLLLISPYLNYAQPKVTWGDEFKLKQGSTDLSIIKADASGVYLEEFHMVNYRTLWEWKQRKSSTLVKLDPSLGEVYRKGYDHELKGKEPKTFFFIRDKLYLFAVGYEKNEKEMNLYAAELDKTSGNLKTDWQQLSSWDVSAKHSLLALRITPNTDTSKIVITSTDFAGADDSYDILTLDADLHPLGKPFHIANEFRHDLFDVEDLIYTSVGNVVVVGRVYGEASQRRRYFRQYSIRLYDSTGKMKKDVQTDIPGRFLANSQVVQLNNEIVVAAFFTNDRSKMEINGLMVQRLDAATGNLITSTKKDFTVGLVSQVENDDDKDSQSVKTNKDTVRSIGSHLVFRNFFVAPDNGLVFLAEQFATWTSSYTYSYNVRGSFSTSTSSSQMFLSGDIYIGKLSPGGEIEYLEILPKRQFEEMAGTLGLGSGMLLSHGFFDRTFSRPFFSGFGCLRENNMLDIFFNDDDRNADVVQPGKKVIQLSHFHRSTCFEVQLDMITGKLTRKALFSNKDIPPAMPRLGVVSNNTLFLTGMNDPHFAFKSKLAVGKINTL</sequence>
<protein>
    <submittedName>
        <fullName evidence="1">Uncharacterized protein</fullName>
    </submittedName>
</protein>
<reference evidence="1" key="1">
    <citation type="journal article" date="2014" name="Int. J. Syst. Evol. Microbiol.">
        <title>Complete genome sequence of Corynebacterium casei LMG S-19264T (=DSM 44701T), isolated from a smear-ripened cheese.</title>
        <authorList>
            <consortium name="US DOE Joint Genome Institute (JGI-PGF)"/>
            <person name="Walter F."/>
            <person name="Albersmeier A."/>
            <person name="Kalinowski J."/>
            <person name="Ruckert C."/>
        </authorList>
    </citation>
    <scope>NUCLEOTIDE SEQUENCE</scope>
    <source>
        <strain evidence="1">CGMCC 1.15448</strain>
    </source>
</reference>
<keyword evidence="2" id="KW-1185">Reference proteome</keyword>
<proteinExistence type="predicted"/>
<dbReference type="EMBL" id="BMJC01000003">
    <property type="protein sequence ID" value="GGB05031.1"/>
    <property type="molecule type" value="Genomic_DNA"/>
</dbReference>
<name>A0A8J2UE10_9BACT</name>
<reference evidence="1" key="2">
    <citation type="submission" date="2020-09" db="EMBL/GenBank/DDBJ databases">
        <authorList>
            <person name="Sun Q."/>
            <person name="Zhou Y."/>
        </authorList>
    </citation>
    <scope>NUCLEOTIDE SEQUENCE</scope>
    <source>
        <strain evidence="1">CGMCC 1.15448</strain>
    </source>
</reference>
<gene>
    <name evidence="1" type="ORF">GCM10011511_30420</name>
</gene>
<dbReference type="Proteomes" id="UP000607559">
    <property type="component" value="Unassembled WGS sequence"/>
</dbReference>
<dbReference type="RefSeq" id="WP_188933133.1">
    <property type="nucleotide sequence ID" value="NZ_BMJC01000003.1"/>
</dbReference>
<comment type="caution">
    <text evidence="1">The sequence shown here is derived from an EMBL/GenBank/DDBJ whole genome shotgun (WGS) entry which is preliminary data.</text>
</comment>
<evidence type="ECO:0000313" key="2">
    <source>
        <dbReference type="Proteomes" id="UP000607559"/>
    </source>
</evidence>
<evidence type="ECO:0000313" key="1">
    <source>
        <dbReference type="EMBL" id="GGB05031.1"/>
    </source>
</evidence>
<organism evidence="1 2">
    <name type="scientific">Puia dinghuensis</name>
    <dbReference type="NCBI Taxonomy" id="1792502"/>
    <lineage>
        <taxon>Bacteria</taxon>
        <taxon>Pseudomonadati</taxon>
        <taxon>Bacteroidota</taxon>
        <taxon>Chitinophagia</taxon>
        <taxon>Chitinophagales</taxon>
        <taxon>Chitinophagaceae</taxon>
        <taxon>Puia</taxon>
    </lineage>
</organism>
<dbReference type="AlphaFoldDB" id="A0A8J2UE10"/>